<dbReference type="CDD" id="cd09562">
    <property type="entry name" value="SAM_liprin-alpha1_2_3_4_repeat1"/>
    <property type="match status" value="1"/>
</dbReference>
<dbReference type="PANTHER" id="PTHR12587:SF20">
    <property type="entry name" value="LIPRIN-ALPHA, ISOFORM E"/>
    <property type="match status" value="1"/>
</dbReference>
<dbReference type="CDD" id="cd09565">
    <property type="entry name" value="SAM_liprin-alpha1_2_3_4_repeat2"/>
    <property type="match status" value="1"/>
</dbReference>
<dbReference type="InterPro" id="IPR037622">
    <property type="entry name" value="LIP-1_SAM_3"/>
</dbReference>
<feature type="region of interest" description="Disordered" evidence="5">
    <location>
        <begin position="633"/>
        <end position="653"/>
    </location>
</feature>
<feature type="region of interest" description="Disordered" evidence="5">
    <location>
        <begin position="729"/>
        <end position="781"/>
    </location>
</feature>
<reference evidence="6" key="1">
    <citation type="submission" date="2020-11" db="EMBL/GenBank/DDBJ databases">
        <authorList>
            <person name="Tran Van P."/>
        </authorList>
    </citation>
    <scope>NUCLEOTIDE SEQUENCE</scope>
</reference>
<keyword evidence="2" id="KW-0677">Repeat</keyword>
<dbReference type="AlphaFoldDB" id="A0A7R8ZKI5"/>
<name>A0A7R8ZKI5_9CRUS</name>
<dbReference type="InterPro" id="IPR037620">
    <property type="entry name" value="LIP-1_SAM_1"/>
</dbReference>
<dbReference type="PROSITE" id="PS50105">
    <property type="entry name" value="SAM_DOMAIN"/>
    <property type="match status" value="3"/>
</dbReference>
<feature type="coiled-coil region" evidence="4">
    <location>
        <begin position="416"/>
        <end position="517"/>
    </location>
</feature>
<feature type="region of interest" description="Disordered" evidence="5">
    <location>
        <begin position="293"/>
        <end position="316"/>
    </location>
</feature>
<dbReference type="Pfam" id="PF00536">
    <property type="entry name" value="SAM_1"/>
    <property type="match status" value="2"/>
</dbReference>
<feature type="region of interest" description="Disordered" evidence="5">
    <location>
        <begin position="670"/>
        <end position="691"/>
    </location>
</feature>
<dbReference type="SUPFAM" id="SSF47769">
    <property type="entry name" value="SAM/Pointed domain"/>
    <property type="match status" value="3"/>
</dbReference>
<dbReference type="InterPro" id="IPR013761">
    <property type="entry name" value="SAM/pointed_sf"/>
</dbReference>
<dbReference type="GO" id="GO:0048786">
    <property type="term" value="C:presynaptic active zone"/>
    <property type="evidence" value="ECO:0007669"/>
    <property type="project" value="TreeGrafter"/>
</dbReference>
<dbReference type="GO" id="GO:0005737">
    <property type="term" value="C:cytoplasm"/>
    <property type="evidence" value="ECO:0007669"/>
    <property type="project" value="UniProtKB-ARBA"/>
</dbReference>
<feature type="compositionally biased region" description="Polar residues" evidence="5">
    <location>
        <begin position="795"/>
        <end position="806"/>
    </location>
</feature>
<feature type="region of interest" description="Disordered" evidence="5">
    <location>
        <begin position="842"/>
        <end position="891"/>
    </location>
</feature>
<evidence type="ECO:0000256" key="5">
    <source>
        <dbReference type="SAM" id="MobiDB-lite"/>
    </source>
</evidence>
<dbReference type="Pfam" id="PF07647">
    <property type="entry name" value="SAM_2"/>
    <property type="match status" value="1"/>
</dbReference>
<gene>
    <name evidence="6" type="ORF">CTOB1V02_LOCUS2844</name>
</gene>
<dbReference type="CDD" id="cd09568">
    <property type="entry name" value="SAM_liprin-alpha1_2_3_4_repeat3"/>
    <property type="match status" value="1"/>
</dbReference>
<sequence>MWSAQLCDIMPTISEDSGSQRGSVTGFGGAEEANFEQLMVQMLDERDKLMESLGEVREQLNEARGKMEELERERNALQEQLVGRIGGNLPPDFSVVTQELCQLRETLREKEEEITELKAERSNTRLLLEHLECLVSRHERSLRMTVVKRQAQSQSGVSSEVEVLKALKSLFEHHKALDEKVRERLRVALEKVSKLEDDIKHKDTELSKLRAIIAGDDSDRKVEGAEDPQVCSSLSNGFVAESGSRAGEGDGKESDALQDLKRALERKTNELTVCQRNMSETLAQVTELEQKLSAKERETRHLEESRAKAEGDAAEREAARREMEERLIAVEKRLSGAQHEAVSLREMNSKLEEESQNRLSQLELLEERLKTMEEKLEISEQKVTDLTRTESESQEEIRKRMESLAKEHNSSSSDHIRSLEAQLEEKGAELARISQRLRMAEEHNQRLSSTVDNLISESDERLRGHHQERLHQLQEKNQVQQEVERIRKLYEESMNEKSMLMEEIGKMRQETDNLKRRIIAGELTARTGAPSRSIGTGSLPRSGVGKDWDLHHPEAQVLAHVQSNFDLGETAPHPGGEDDTDSVFSALDLISPTGAGGTGGQTDAHTLARMLQEQLDAINTEIRMIQEEKASAEVRAEELESRLGGGGPLEPMSLPPSARAPFSGMLPPMDRPPSPLTFSGRSTPQRGLGPESFKYHTLPTPVSAGMGGPQTHFFPQSAQGGAMEYPGPNTRIPSNMLDHYGTHEPYEQSSPRGTLPRAAAQPGSHRPPLNQFPSSASQEELRRSHGFLAQPYQHTGSLQRDTSSRPMAQGSVGGQPGYPGSYQLGLKKGKGLKSSLGRLFWPAGGKRGDKAGRAPGDSGYSMSSSDYLSDGEMSGTESSPNASSGNLVGVGPLAPGGGFKGDFDRRRKKKHELLAEAMKAGTPFALWNGPTVVAWLELWVGMPPWYVAACKANVKSGAIMSALSDTEIQREIGISNPLHRLKLRLAIQEMVSLTSPSAPPTGRTTLAYGDMNHEWIGNEWLPSLGLSQYRSMFMECLVDARMLEHLTKKVLRIHLKMIDSFHRTSLQFGILCLKRLNYDRRELDERRRMCETEDRDVLVWSNERVIKWVTSLGLKEYSQNLVESGVHGALIALDESFDSNGLALCLQIPSSNARAREVLERGFNQLIGSGAERGVVATQAVDIPQVS</sequence>
<dbReference type="Pfam" id="PF25526">
    <property type="entry name" value="LIP-1"/>
    <property type="match status" value="1"/>
</dbReference>
<keyword evidence="3 4" id="KW-0175">Coiled coil</keyword>
<proteinExistence type="inferred from homology"/>
<dbReference type="InterPro" id="IPR001660">
    <property type="entry name" value="SAM"/>
</dbReference>
<dbReference type="InterPro" id="IPR057892">
    <property type="entry name" value="LIP-1_CC2"/>
</dbReference>
<organism evidence="6">
    <name type="scientific">Cyprideis torosa</name>
    <dbReference type="NCBI Taxonomy" id="163714"/>
    <lineage>
        <taxon>Eukaryota</taxon>
        <taxon>Metazoa</taxon>
        <taxon>Ecdysozoa</taxon>
        <taxon>Arthropoda</taxon>
        <taxon>Crustacea</taxon>
        <taxon>Oligostraca</taxon>
        <taxon>Ostracoda</taxon>
        <taxon>Podocopa</taxon>
        <taxon>Podocopida</taxon>
        <taxon>Cytherocopina</taxon>
        <taxon>Cytheroidea</taxon>
        <taxon>Cytherideidae</taxon>
        <taxon>Cyprideis</taxon>
    </lineage>
</organism>
<dbReference type="EMBL" id="OB660459">
    <property type="protein sequence ID" value="CAD7224892.1"/>
    <property type="molecule type" value="Genomic_DNA"/>
</dbReference>
<dbReference type="InterPro" id="IPR029515">
    <property type="entry name" value="Liprin"/>
</dbReference>
<accession>A0A7R8ZKI5</accession>
<dbReference type="FunFam" id="1.10.150.50:FF:000004">
    <property type="entry name" value="PTPRF interacting protein alpha 1"/>
    <property type="match status" value="1"/>
</dbReference>
<dbReference type="SMART" id="SM00454">
    <property type="entry name" value="SAM"/>
    <property type="match status" value="3"/>
</dbReference>
<feature type="compositionally biased region" description="Polar residues" evidence="5">
    <location>
        <begin position="875"/>
        <end position="884"/>
    </location>
</feature>
<evidence type="ECO:0000256" key="4">
    <source>
        <dbReference type="SAM" id="Coils"/>
    </source>
</evidence>
<feature type="region of interest" description="Disordered" evidence="5">
    <location>
        <begin position="219"/>
        <end position="254"/>
    </location>
</feature>
<dbReference type="OrthoDB" id="2132119at2759"/>
<dbReference type="Gene3D" id="1.10.150.50">
    <property type="entry name" value="Transcription Factor, Ets-1"/>
    <property type="match status" value="3"/>
</dbReference>
<feature type="compositionally biased region" description="Polar residues" evidence="5">
    <location>
        <begin position="676"/>
        <end position="685"/>
    </location>
</feature>
<dbReference type="GO" id="GO:0050808">
    <property type="term" value="P:synapse organization"/>
    <property type="evidence" value="ECO:0007669"/>
    <property type="project" value="TreeGrafter"/>
</dbReference>
<feature type="compositionally biased region" description="Low complexity" evidence="5">
    <location>
        <begin position="853"/>
        <end position="871"/>
    </location>
</feature>
<comment type="similarity">
    <text evidence="1">Belongs to the liprin family. Liprin-alpha subfamily.</text>
</comment>
<protein>
    <submittedName>
        <fullName evidence="6">Uncharacterized protein</fullName>
    </submittedName>
</protein>
<evidence type="ECO:0000256" key="3">
    <source>
        <dbReference type="ARBA" id="ARBA00023054"/>
    </source>
</evidence>
<evidence type="ECO:0000256" key="1">
    <source>
        <dbReference type="ARBA" id="ARBA00007026"/>
    </source>
</evidence>
<evidence type="ECO:0000313" key="6">
    <source>
        <dbReference type="EMBL" id="CAD7224892.1"/>
    </source>
</evidence>
<dbReference type="PANTHER" id="PTHR12587">
    <property type="entry name" value="LAR INTERACTING PROTEIN LIP -RELATED PROTEIN"/>
    <property type="match status" value="1"/>
</dbReference>
<evidence type="ECO:0000256" key="2">
    <source>
        <dbReference type="ARBA" id="ARBA00022737"/>
    </source>
</evidence>
<feature type="coiled-coil region" evidence="4">
    <location>
        <begin position="39"/>
        <end position="127"/>
    </location>
</feature>
<dbReference type="InterPro" id="IPR037621">
    <property type="entry name" value="LIP-1_SAM_2"/>
</dbReference>
<feature type="region of interest" description="Disordered" evidence="5">
    <location>
        <begin position="795"/>
        <end position="826"/>
    </location>
</feature>